<evidence type="ECO:0000313" key="1">
    <source>
        <dbReference type="EMBL" id="AWB27801.1"/>
    </source>
</evidence>
<protein>
    <recommendedName>
        <fullName evidence="3">TIGR02391 family protein</fullName>
    </recommendedName>
</protein>
<dbReference type="KEGG" id="harc:HARCEL1_08800"/>
<proteinExistence type="predicted"/>
<reference evidence="1 2" key="1">
    <citation type="submission" date="2018-04" db="EMBL/GenBank/DDBJ databases">
        <title>Halococcoides cellulosivorans gen. nov., sp. nov., an extremely halophilic cellulose-utilizing haloarchaeon from hypersaline lakes.</title>
        <authorList>
            <person name="Sorokin D.Y."/>
            <person name="Toshchakov S.V."/>
            <person name="Samarov N.I."/>
            <person name="Korzhenkov A."/>
            <person name="Kublanov I.V."/>
        </authorList>
    </citation>
    <scope>NUCLEOTIDE SEQUENCE [LARGE SCALE GENOMIC DNA]</scope>
    <source>
        <strain evidence="1 2">HArcel1</strain>
    </source>
</reference>
<dbReference type="EMBL" id="CP028858">
    <property type="protein sequence ID" value="AWB27801.1"/>
    <property type="molecule type" value="Genomic_DNA"/>
</dbReference>
<sequence length="225" mass="25003">MTFLSFLDKGFDAERSAQSVKTLYEMDTSVDVIKKQFLSIGEESDLLEDDEDLVPTIEVETLPTDYVKDLQDALLSEAKARLFVHKKLGGDVIAYAEEESVEKFQEALLSYEESPDSAIVDAVVAAENITRELATEEGDSDSDYTRANGIGSLANMMRGDGLILKRHLHGANYLGAMRIPGAHGKESETLESWQVDSEVALEVILSSISFVRSIYYCVKEHRQIL</sequence>
<gene>
    <name evidence="1" type="ORF">HARCEL1_08800</name>
</gene>
<evidence type="ECO:0000313" key="2">
    <source>
        <dbReference type="Proteomes" id="UP000244727"/>
    </source>
</evidence>
<keyword evidence="2" id="KW-1185">Reference proteome</keyword>
<accession>A0A2R4X1Z6</accession>
<name>A0A2R4X1Z6_9EURY</name>
<evidence type="ECO:0008006" key="3">
    <source>
        <dbReference type="Google" id="ProtNLM"/>
    </source>
</evidence>
<organism evidence="1 2">
    <name type="scientific">Halococcoides cellulosivorans</name>
    <dbReference type="NCBI Taxonomy" id="1679096"/>
    <lineage>
        <taxon>Archaea</taxon>
        <taxon>Methanobacteriati</taxon>
        <taxon>Methanobacteriota</taxon>
        <taxon>Stenosarchaea group</taxon>
        <taxon>Halobacteria</taxon>
        <taxon>Halobacteriales</taxon>
        <taxon>Haloarculaceae</taxon>
        <taxon>Halococcoides</taxon>
    </lineage>
</organism>
<dbReference type="AlphaFoldDB" id="A0A2R4X1Z6"/>
<dbReference type="Proteomes" id="UP000244727">
    <property type="component" value="Chromosome"/>
</dbReference>